<evidence type="ECO:0000313" key="2">
    <source>
        <dbReference type="Proteomes" id="UP000886998"/>
    </source>
</evidence>
<organism evidence="1 2">
    <name type="scientific">Trichonephila inaurata madagascariensis</name>
    <dbReference type="NCBI Taxonomy" id="2747483"/>
    <lineage>
        <taxon>Eukaryota</taxon>
        <taxon>Metazoa</taxon>
        <taxon>Ecdysozoa</taxon>
        <taxon>Arthropoda</taxon>
        <taxon>Chelicerata</taxon>
        <taxon>Arachnida</taxon>
        <taxon>Araneae</taxon>
        <taxon>Araneomorphae</taxon>
        <taxon>Entelegynae</taxon>
        <taxon>Araneoidea</taxon>
        <taxon>Nephilidae</taxon>
        <taxon>Trichonephila</taxon>
        <taxon>Trichonephila inaurata</taxon>
    </lineage>
</organism>
<evidence type="ECO:0000313" key="1">
    <source>
        <dbReference type="EMBL" id="GFS62626.1"/>
    </source>
</evidence>
<dbReference type="AlphaFoldDB" id="A0A8X6MLC6"/>
<keyword evidence="2" id="KW-1185">Reference proteome</keyword>
<dbReference type="EMBL" id="BMAV01027832">
    <property type="protein sequence ID" value="GFS62626.1"/>
    <property type="molecule type" value="Genomic_DNA"/>
</dbReference>
<gene>
    <name evidence="1" type="ORF">TNIN_327891</name>
</gene>
<sequence length="168" mass="19318">MQHGIVPKILSNIQLLHILQGLETRAEKNEDGEPISLSNAPENFTVANIVSQDKIRQRLNNSGVKSRKSFWESLKRKQSLAWSFRIDIPRKPKQPNQIYLITTEMNFSHQSEYFTRIGDFEGEKTNFCRTSLDVVSEFVKIQPELKDNANSVAPQLVQLSNDVSFRKD</sequence>
<accession>A0A8X6MLC6</accession>
<protein>
    <submittedName>
        <fullName evidence="1">Uncharacterized protein</fullName>
    </submittedName>
</protein>
<comment type="caution">
    <text evidence="1">The sequence shown here is derived from an EMBL/GenBank/DDBJ whole genome shotgun (WGS) entry which is preliminary data.</text>
</comment>
<proteinExistence type="predicted"/>
<reference evidence="1" key="1">
    <citation type="submission" date="2020-08" db="EMBL/GenBank/DDBJ databases">
        <title>Multicomponent nature underlies the extraordinary mechanical properties of spider dragline silk.</title>
        <authorList>
            <person name="Kono N."/>
            <person name="Nakamura H."/>
            <person name="Mori M."/>
            <person name="Yoshida Y."/>
            <person name="Ohtoshi R."/>
            <person name="Malay A.D."/>
            <person name="Moran D.A.P."/>
            <person name="Tomita M."/>
            <person name="Numata K."/>
            <person name="Arakawa K."/>
        </authorList>
    </citation>
    <scope>NUCLEOTIDE SEQUENCE</scope>
</reference>
<dbReference type="Proteomes" id="UP000886998">
    <property type="component" value="Unassembled WGS sequence"/>
</dbReference>
<name>A0A8X6MLC6_9ARAC</name>